<dbReference type="GO" id="GO:0008047">
    <property type="term" value="F:enzyme activator activity"/>
    <property type="evidence" value="ECO:0007669"/>
    <property type="project" value="InterPro"/>
</dbReference>
<gene>
    <name evidence="1" type="ORF">UU55_C0005G0075</name>
</gene>
<comment type="caution">
    <text evidence="1">The sequence shown here is derived from an EMBL/GenBank/DDBJ whole genome shotgun (WGS) entry which is preliminary data.</text>
</comment>
<protein>
    <recommendedName>
        <fullName evidence="3">Hydrogenase maturation protease</fullName>
    </recommendedName>
</protein>
<evidence type="ECO:0000313" key="2">
    <source>
        <dbReference type="Proteomes" id="UP000033947"/>
    </source>
</evidence>
<dbReference type="GO" id="GO:0008233">
    <property type="term" value="F:peptidase activity"/>
    <property type="evidence" value="ECO:0007669"/>
    <property type="project" value="InterPro"/>
</dbReference>
<dbReference type="Gene3D" id="3.40.50.1450">
    <property type="entry name" value="HybD-like"/>
    <property type="match status" value="1"/>
</dbReference>
<dbReference type="Pfam" id="PF01750">
    <property type="entry name" value="HycI"/>
    <property type="match status" value="1"/>
</dbReference>
<sequence>MKVYVFGNKDLGLDNKAFTAQKKLSAIFPQIEFAEVAPNADLPFEPEEHVYIMDAVEGIDEPTLIEDTDLDKLINTGSVSVHDFDLGFQLKYLKKLGKLGNVTIIGLPMEKKLDYLRIQLIFKKLVAQDMQGS</sequence>
<evidence type="ECO:0008006" key="3">
    <source>
        <dbReference type="Google" id="ProtNLM"/>
    </source>
</evidence>
<proteinExistence type="predicted"/>
<organism evidence="1 2">
    <name type="scientific">candidate division WWE3 bacterium GW2011_GWC2_41_23</name>
    <dbReference type="NCBI Taxonomy" id="1619123"/>
    <lineage>
        <taxon>Bacteria</taxon>
        <taxon>Katanobacteria</taxon>
    </lineage>
</organism>
<dbReference type="AlphaFoldDB" id="A0A0G0VU18"/>
<dbReference type="EMBL" id="LCBB01000005">
    <property type="protein sequence ID" value="KKS03167.1"/>
    <property type="molecule type" value="Genomic_DNA"/>
</dbReference>
<name>A0A0G0VU18_UNCKA</name>
<dbReference type="InterPro" id="IPR000671">
    <property type="entry name" value="Peptidase_A31"/>
</dbReference>
<evidence type="ECO:0000313" key="1">
    <source>
        <dbReference type="EMBL" id="KKS03167.1"/>
    </source>
</evidence>
<reference evidence="1 2" key="1">
    <citation type="journal article" date="2015" name="Nature">
        <title>rRNA introns, odd ribosomes, and small enigmatic genomes across a large radiation of phyla.</title>
        <authorList>
            <person name="Brown C.T."/>
            <person name="Hug L.A."/>
            <person name="Thomas B.C."/>
            <person name="Sharon I."/>
            <person name="Castelle C.J."/>
            <person name="Singh A."/>
            <person name="Wilkins M.J."/>
            <person name="Williams K.H."/>
            <person name="Banfield J.F."/>
        </authorList>
    </citation>
    <scope>NUCLEOTIDE SEQUENCE [LARGE SCALE GENOMIC DNA]</scope>
</reference>
<dbReference type="InterPro" id="IPR023430">
    <property type="entry name" value="Pept_HybD-like_dom_sf"/>
</dbReference>
<dbReference type="Proteomes" id="UP000033947">
    <property type="component" value="Unassembled WGS sequence"/>
</dbReference>
<accession>A0A0G0VU18</accession>